<dbReference type="PANTHER" id="PTHR10909">
    <property type="entry name" value="ELECTRON TRANSPORT OXIDOREDUCTASE"/>
    <property type="match status" value="1"/>
</dbReference>
<dbReference type="InterPro" id="IPR046373">
    <property type="entry name" value="Acyl-CoA_Oxase/DH_mid-dom_sf"/>
</dbReference>
<dbReference type="InterPro" id="IPR036250">
    <property type="entry name" value="AcylCo_DH-like_C"/>
</dbReference>
<dbReference type="GO" id="GO:0005504">
    <property type="term" value="F:fatty acid binding"/>
    <property type="evidence" value="ECO:0007669"/>
    <property type="project" value="TreeGrafter"/>
</dbReference>
<dbReference type="EMBL" id="KN834783">
    <property type="protein sequence ID" value="KIK58697.1"/>
    <property type="molecule type" value="Genomic_DNA"/>
</dbReference>
<dbReference type="GO" id="GO:0055088">
    <property type="term" value="P:lipid homeostasis"/>
    <property type="evidence" value="ECO:0007669"/>
    <property type="project" value="TreeGrafter"/>
</dbReference>
<gene>
    <name evidence="1" type="ORF">GYMLUDRAFT_74764</name>
</gene>
<proteinExistence type="predicted"/>
<evidence type="ECO:0008006" key="3">
    <source>
        <dbReference type="Google" id="ProtNLM"/>
    </source>
</evidence>
<dbReference type="Proteomes" id="UP000053593">
    <property type="component" value="Unassembled WGS sequence"/>
</dbReference>
<dbReference type="InterPro" id="IPR009100">
    <property type="entry name" value="AcylCoA_DH/oxidase_NM_dom_sf"/>
</dbReference>
<dbReference type="GO" id="GO:0003997">
    <property type="term" value="F:acyl-CoA oxidase activity"/>
    <property type="evidence" value="ECO:0007669"/>
    <property type="project" value="InterPro"/>
</dbReference>
<keyword evidence="2" id="KW-1185">Reference proteome</keyword>
<name>A0A0D0CJU7_9AGAR</name>
<sequence>MTHFESRLSAHDIHTTLQKFWDLHQDPITCIGGAATTLLTIQYNLVIGTLTRINPAGHPDIHQLIEDLLSFKLIGQFCLTELDHRLDAFNLETKATRLPNGKFMPPTVPVLGVPCTAIVFARLFVDEEDLGPAMFLVPLNDGQTMYLGVTAKLLPPRGGSYSVNHALTTFHHVKLPSSSLLRIRTHSHFMDMIWRVAVGSLCLGSITIPALQISAFIGIKYGQRRSVESKSKSGSCRSPLLSISTHQKPVFTALAQAFVMKAFAIWAISIFADASIDHQIRRGIAACTKAVMAQHAQSAHLAISDHCCAQGLFAYNQLCNQHSEYRGISIAEGDLLETVADLVRGRYNLPAPYNGEHLVSKHDDAIINEVLELLSSTDNPVEAFSRHVLPRCLHVIKSIGHRMAYEAAVGSNVPACLVDMYLCHVIELDIAWYVEIGLVSRANLSQWTEENIVEIGNNIQLYTYLVCYCCVLVSI</sequence>
<dbReference type="SUPFAM" id="SSF56645">
    <property type="entry name" value="Acyl-CoA dehydrogenase NM domain-like"/>
    <property type="match status" value="1"/>
</dbReference>
<dbReference type="GO" id="GO:0005777">
    <property type="term" value="C:peroxisome"/>
    <property type="evidence" value="ECO:0007669"/>
    <property type="project" value="InterPro"/>
</dbReference>
<dbReference type="PANTHER" id="PTHR10909:SF382">
    <property type="entry name" value="ACYL-COENZYME A OXIDASE"/>
    <property type="match status" value="1"/>
</dbReference>
<dbReference type="OrthoDB" id="538336at2759"/>
<accession>A0A0D0CJU7</accession>
<dbReference type="AlphaFoldDB" id="A0A0D0CJU7"/>
<dbReference type="InterPro" id="IPR012258">
    <property type="entry name" value="Acyl-CoA_oxidase"/>
</dbReference>
<organism evidence="1 2">
    <name type="scientific">Collybiopsis luxurians FD-317 M1</name>
    <dbReference type="NCBI Taxonomy" id="944289"/>
    <lineage>
        <taxon>Eukaryota</taxon>
        <taxon>Fungi</taxon>
        <taxon>Dikarya</taxon>
        <taxon>Basidiomycota</taxon>
        <taxon>Agaricomycotina</taxon>
        <taxon>Agaricomycetes</taxon>
        <taxon>Agaricomycetidae</taxon>
        <taxon>Agaricales</taxon>
        <taxon>Marasmiineae</taxon>
        <taxon>Omphalotaceae</taxon>
        <taxon>Collybiopsis</taxon>
        <taxon>Collybiopsis luxurians</taxon>
    </lineage>
</organism>
<dbReference type="Gene3D" id="1.20.140.10">
    <property type="entry name" value="Butyryl-CoA Dehydrogenase, subunit A, domain 3"/>
    <property type="match status" value="1"/>
</dbReference>
<dbReference type="GO" id="GO:0033540">
    <property type="term" value="P:fatty acid beta-oxidation using acyl-CoA oxidase"/>
    <property type="evidence" value="ECO:0007669"/>
    <property type="project" value="TreeGrafter"/>
</dbReference>
<dbReference type="Gene3D" id="2.40.110.10">
    <property type="entry name" value="Butyryl-CoA Dehydrogenase, subunit A, domain 2"/>
    <property type="match status" value="1"/>
</dbReference>
<dbReference type="SUPFAM" id="SSF47203">
    <property type="entry name" value="Acyl-CoA dehydrogenase C-terminal domain-like"/>
    <property type="match status" value="1"/>
</dbReference>
<reference evidence="1 2" key="1">
    <citation type="submission" date="2014-04" db="EMBL/GenBank/DDBJ databases">
        <title>Evolutionary Origins and Diversification of the Mycorrhizal Mutualists.</title>
        <authorList>
            <consortium name="DOE Joint Genome Institute"/>
            <consortium name="Mycorrhizal Genomics Consortium"/>
            <person name="Kohler A."/>
            <person name="Kuo A."/>
            <person name="Nagy L.G."/>
            <person name="Floudas D."/>
            <person name="Copeland A."/>
            <person name="Barry K.W."/>
            <person name="Cichocki N."/>
            <person name="Veneault-Fourrey C."/>
            <person name="LaButti K."/>
            <person name="Lindquist E.A."/>
            <person name="Lipzen A."/>
            <person name="Lundell T."/>
            <person name="Morin E."/>
            <person name="Murat C."/>
            <person name="Riley R."/>
            <person name="Ohm R."/>
            <person name="Sun H."/>
            <person name="Tunlid A."/>
            <person name="Henrissat B."/>
            <person name="Grigoriev I.V."/>
            <person name="Hibbett D.S."/>
            <person name="Martin F."/>
        </authorList>
    </citation>
    <scope>NUCLEOTIDE SEQUENCE [LARGE SCALE GENOMIC DNA]</scope>
    <source>
        <strain evidence="1 2">FD-317 M1</strain>
    </source>
</reference>
<evidence type="ECO:0000313" key="2">
    <source>
        <dbReference type="Proteomes" id="UP000053593"/>
    </source>
</evidence>
<protein>
    <recommendedName>
        <fullName evidence="3">Acyl-CoA oxidase</fullName>
    </recommendedName>
</protein>
<evidence type="ECO:0000313" key="1">
    <source>
        <dbReference type="EMBL" id="KIK58697.1"/>
    </source>
</evidence>
<dbReference type="GO" id="GO:0071949">
    <property type="term" value="F:FAD binding"/>
    <property type="evidence" value="ECO:0007669"/>
    <property type="project" value="InterPro"/>
</dbReference>
<dbReference type="HOGENOM" id="CLU_028041_1_0_1"/>